<comment type="catalytic activity">
    <reaction evidence="3">
        <text>a diacylglycerol + H2O = a monoacylglycerol + a fatty acid + H(+)</text>
        <dbReference type="Rhea" id="RHEA:32731"/>
        <dbReference type="ChEBI" id="CHEBI:15377"/>
        <dbReference type="ChEBI" id="CHEBI:15378"/>
        <dbReference type="ChEBI" id="CHEBI:17408"/>
        <dbReference type="ChEBI" id="CHEBI:18035"/>
        <dbReference type="ChEBI" id="CHEBI:28868"/>
    </reaction>
</comment>
<dbReference type="Gene3D" id="3.40.50.1820">
    <property type="entry name" value="alpha/beta hydrolase"/>
    <property type="match status" value="1"/>
</dbReference>
<evidence type="ECO:0000256" key="2">
    <source>
        <dbReference type="ARBA" id="ARBA00043996"/>
    </source>
</evidence>
<evidence type="ECO:0000259" key="5">
    <source>
        <dbReference type="Pfam" id="PF01764"/>
    </source>
</evidence>
<dbReference type="SUPFAM" id="SSF53474">
    <property type="entry name" value="alpha/beta-Hydrolases"/>
    <property type="match status" value="1"/>
</dbReference>
<dbReference type="PANTHER" id="PTHR45856">
    <property type="entry name" value="ALPHA/BETA-HYDROLASES SUPERFAMILY PROTEIN"/>
    <property type="match status" value="1"/>
</dbReference>
<organism evidence="6 7">
    <name type="scientific">Candolleomyces eurysporus</name>
    <dbReference type="NCBI Taxonomy" id="2828524"/>
    <lineage>
        <taxon>Eukaryota</taxon>
        <taxon>Fungi</taxon>
        <taxon>Dikarya</taxon>
        <taxon>Basidiomycota</taxon>
        <taxon>Agaricomycotina</taxon>
        <taxon>Agaricomycetes</taxon>
        <taxon>Agaricomycetidae</taxon>
        <taxon>Agaricales</taxon>
        <taxon>Agaricineae</taxon>
        <taxon>Psathyrellaceae</taxon>
        <taxon>Candolleomyces</taxon>
    </lineage>
</organism>
<dbReference type="OrthoDB" id="438440at2759"/>
<dbReference type="CDD" id="cd00519">
    <property type="entry name" value="Lipase_3"/>
    <property type="match status" value="1"/>
</dbReference>
<name>A0A9W8JNV0_9AGAR</name>
<feature type="domain" description="Fungal lipase-type" evidence="5">
    <location>
        <begin position="60"/>
        <end position="198"/>
    </location>
</feature>
<dbReference type="InterPro" id="IPR002921">
    <property type="entry name" value="Fungal_lipase-type"/>
</dbReference>
<comment type="catalytic activity">
    <reaction evidence="4">
        <text>a monoacylglycerol + H2O = glycerol + a fatty acid + H(+)</text>
        <dbReference type="Rhea" id="RHEA:15245"/>
        <dbReference type="ChEBI" id="CHEBI:15377"/>
        <dbReference type="ChEBI" id="CHEBI:15378"/>
        <dbReference type="ChEBI" id="CHEBI:17408"/>
        <dbReference type="ChEBI" id="CHEBI:17754"/>
        <dbReference type="ChEBI" id="CHEBI:28868"/>
    </reaction>
</comment>
<evidence type="ECO:0000256" key="1">
    <source>
        <dbReference type="ARBA" id="ARBA00023157"/>
    </source>
</evidence>
<dbReference type="AlphaFoldDB" id="A0A9W8JNV0"/>
<accession>A0A9W8JNV0</accession>
<comment type="caution">
    <text evidence="6">The sequence shown here is derived from an EMBL/GenBank/DDBJ whole genome shotgun (WGS) entry which is preliminary data.</text>
</comment>
<proteinExistence type="inferred from homology"/>
<evidence type="ECO:0000313" key="7">
    <source>
        <dbReference type="Proteomes" id="UP001140091"/>
    </source>
</evidence>
<gene>
    <name evidence="6" type="ORF">H1R20_g2933</name>
</gene>
<evidence type="ECO:0000256" key="4">
    <source>
        <dbReference type="ARBA" id="ARBA00048461"/>
    </source>
</evidence>
<dbReference type="PANTHER" id="PTHR45856:SF11">
    <property type="entry name" value="FUNGAL LIPASE-LIKE DOMAIN-CONTAINING PROTEIN"/>
    <property type="match status" value="1"/>
</dbReference>
<feature type="non-terminal residue" evidence="6">
    <location>
        <position position="261"/>
    </location>
</feature>
<sequence length="261" mass="28375">MLASSTSFPSISQTIPPDASSAYLPFCPHPNGNVYVSRISDLWTDTQGFIARDDKKKEIVVVLRGSVSIQNYITDISIFLTPLVVRGVIEKEPARVHSGFLNAWNAVATSTIKAIRDELAQHPGYSIVVSGHSLGGALASLAGISLKRAFPSVPLRVFTYGQPRTGNEDYALLLNKEIGTRNLYRGVHTWDGVPTIIPTAAGYRHHGTEYWSTVDPVTPENTRACDPNGEDLSCSAQIFSTGINPPHTVYYNILAGTPYCI</sequence>
<evidence type="ECO:0000256" key="3">
    <source>
        <dbReference type="ARBA" id="ARBA00047591"/>
    </source>
</evidence>
<protein>
    <recommendedName>
        <fullName evidence="5">Fungal lipase-type domain-containing protein</fullName>
    </recommendedName>
</protein>
<dbReference type="InterPro" id="IPR029058">
    <property type="entry name" value="AB_hydrolase_fold"/>
</dbReference>
<dbReference type="InterPro" id="IPR051218">
    <property type="entry name" value="Sec_MonoDiacylglyc_Lipase"/>
</dbReference>
<dbReference type="Pfam" id="PF01764">
    <property type="entry name" value="Lipase_3"/>
    <property type="match status" value="1"/>
</dbReference>
<keyword evidence="1" id="KW-1015">Disulfide bond</keyword>
<evidence type="ECO:0000313" key="6">
    <source>
        <dbReference type="EMBL" id="KAJ2934195.1"/>
    </source>
</evidence>
<dbReference type="GO" id="GO:0006629">
    <property type="term" value="P:lipid metabolic process"/>
    <property type="evidence" value="ECO:0007669"/>
    <property type="project" value="InterPro"/>
</dbReference>
<dbReference type="Proteomes" id="UP001140091">
    <property type="component" value="Unassembled WGS sequence"/>
</dbReference>
<comment type="similarity">
    <text evidence="2">Belongs to the AB hydrolase superfamily. Lipase family. Class 3 subfamily.</text>
</comment>
<dbReference type="EMBL" id="JANBPK010000725">
    <property type="protein sequence ID" value="KAJ2934195.1"/>
    <property type="molecule type" value="Genomic_DNA"/>
</dbReference>
<reference evidence="6" key="1">
    <citation type="submission" date="2022-06" db="EMBL/GenBank/DDBJ databases">
        <title>Genome Sequence of Candolleomyces eurysporus.</title>
        <authorList>
            <person name="Buettner E."/>
        </authorList>
    </citation>
    <scope>NUCLEOTIDE SEQUENCE</scope>
    <source>
        <strain evidence="6">VTCC 930004</strain>
    </source>
</reference>
<keyword evidence="7" id="KW-1185">Reference proteome</keyword>